<keyword evidence="13" id="KW-1185">Reference proteome</keyword>
<dbReference type="AlphaFoldDB" id="A0A5C5UV61"/>
<reference evidence="12 13" key="1">
    <citation type="submission" date="2019-02" db="EMBL/GenBank/DDBJ databases">
        <title>Deep-cultivation of Planctomycetes and their phenomic and genomic characterization uncovers novel biology.</title>
        <authorList>
            <person name="Wiegand S."/>
            <person name="Jogler M."/>
            <person name="Boedeker C."/>
            <person name="Pinto D."/>
            <person name="Vollmers J."/>
            <person name="Rivas-Marin E."/>
            <person name="Kohn T."/>
            <person name="Peeters S.H."/>
            <person name="Heuer A."/>
            <person name="Rast P."/>
            <person name="Oberbeckmann S."/>
            <person name="Bunk B."/>
            <person name="Jeske O."/>
            <person name="Meyerdierks A."/>
            <person name="Storesund J.E."/>
            <person name="Kallscheuer N."/>
            <person name="Luecker S."/>
            <person name="Lage O.M."/>
            <person name="Pohl T."/>
            <person name="Merkel B.J."/>
            <person name="Hornburger P."/>
            <person name="Mueller R.-W."/>
            <person name="Bruemmer F."/>
            <person name="Labrenz M."/>
            <person name="Spormann A.M."/>
            <person name="Op Den Camp H."/>
            <person name="Overmann J."/>
            <person name="Amann R."/>
            <person name="Jetten M.S.M."/>
            <person name="Mascher T."/>
            <person name="Medema M.H."/>
            <person name="Devos D.P."/>
            <person name="Kaster A.-K."/>
            <person name="Ovreas L."/>
            <person name="Rohde M."/>
            <person name="Galperin M.Y."/>
            <person name="Jogler C."/>
        </authorList>
    </citation>
    <scope>NUCLEOTIDE SEQUENCE [LARGE SCALE GENOMIC DNA]</scope>
    <source>
        <strain evidence="12 13">KOR34</strain>
    </source>
</reference>
<dbReference type="InterPro" id="IPR011545">
    <property type="entry name" value="DEAD/DEAH_box_helicase_dom"/>
</dbReference>
<dbReference type="Proteomes" id="UP000316714">
    <property type="component" value="Unassembled WGS sequence"/>
</dbReference>
<feature type="region of interest" description="Disordered" evidence="8">
    <location>
        <begin position="403"/>
        <end position="449"/>
    </location>
</feature>
<proteinExistence type="inferred from homology"/>
<comment type="similarity">
    <text evidence="5 7">Belongs to the DEAD box helicase family.</text>
</comment>
<dbReference type="SMART" id="SM00487">
    <property type="entry name" value="DEXDc"/>
    <property type="match status" value="1"/>
</dbReference>
<feature type="domain" description="Helicase ATP-binding" evidence="9">
    <location>
        <begin position="47"/>
        <end position="218"/>
    </location>
</feature>
<dbReference type="RefSeq" id="WP_197531704.1">
    <property type="nucleotide sequence ID" value="NZ_SIHJ01000005.1"/>
</dbReference>
<evidence type="ECO:0000259" key="10">
    <source>
        <dbReference type="PROSITE" id="PS51194"/>
    </source>
</evidence>
<keyword evidence="4 7" id="KW-0067">ATP-binding</keyword>
<dbReference type="SMART" id="SM00490">
    <property type="entry name" value="HELICc"/>
    <property type="match status" value="1"/>
</dbReference>
<evidence type="ECO:0000259" key="9">
    <source>
        <dbReference type="PROSITE" id="PS51192"/>
    </source>
</evidence>
<dbReference type="PROSITE" id="PS51192">
    <property type="entry name" value="HELICASE_ATP_BIND_1"/>
    <property type="match status" value="1"/>
</dbReference>
<comment type="caution">
    <text evidence="12">The sequence shown here is derived from an EMBL/GenBank/DDBJ whole genome shotgun (WGS) entry which is preliminary data.</text>
</comment>
<dbReference type="GO" id="GO:0005524">
    <property type="term" value="F:ATP binding"/>
    <property type="evidence" value="ECO:0007669"/>
    <property type="project" value="UniProtKB-KW"/>
</dbReference>
<dbReference type="PANTHER" id="PTHR47959">
    <property type="entry name" value="ATP-DEPENDENT RNA HELICASE RHLE-RELATED"/>
    <property type="match status" value="1"/>
</dbReference>
<dbReference type="Pfam" id="PF00270">
    <property type="entry name" value="DEAD"/>
    <property type="match status" value="1"/>
</dbReference>
<keyword evidence="1 7" id="KW-0547">Nucleotide-binding</keyword>
<keyword evidence="3 7" id="KW-0347">Helicase</keyword>
<dbReference type="GO" id="GO:0003676">
    <property type="term" value="F:nucleic acid binding"/>
    <property type="evidence" value="ECO:0007669"/>
    <property type="project" value="InterPro"/>
</dbReference>
<dbReference type="SUPFAM" id="SSF52540">
    <property type="entry name" value="P-loop containing nucleoside triphosphate hydrolases"/>
    <property type="match status" value="1"/>
</dbReference>
<evidence type="ECO:0000256" key="5">
    <source>
        <dbReference type="ARBA" id="ARBA00038437"/>
    </source>
</evidence>
<keyword evidence="2 7" id="KW-0378">Hydrolase</keyword>
<dbReference type="Gene3D" id="3.40.50.300">
    <property type="entry name" value="P-loop containing nucleotide triphosphate hydrolases"/>
    <property type="match status" value="2"/>
</dbReference>
<dbReference type="InterPro" id="IPR044742">
    <property type="entry name" value="DEAD/DEAH_RhlB"/>
</dbReference>
<dbReference type="PROSITE" id="PS51195">
    <property type="entry name" value="Q_MOTIF"/>
    <property type="match status" value="1"/>
</dbReference>
<feature type="domain" description="DEAD-box RNA helicase Q" evidence="11">
    <location>
        <begin position="16"/>
        <end position="44"/>
    </location>
</feature>
<accession>A0A5C5UV61</accession>
<evidence type="ECO:0000256" key="2">
    <source>
        <dbReference type="ARBA" id="ARBA00022801"/>
    </source>
</evidence>
<dbReference type="GO" id="GO:0005829">
    <property type="term" value="C:cytosol"/>
    <property type="evidence" value="ECO:0007669"/>
    <property type="project" value="TreeGrafter"/>
</dbReference>
<evidence type="ECO:0000256" key="6">
    <source>
        <dbReference type="PROSITE-ProRule" id="PRU00552"/>
    </source>
</evidence>
<dbReference type="EMBL" id="SIHJ01000005">
    <property type="protein sequence ID" value="TWT30281.1"/>
    <property type="molecule type" value="Genomic_DNA"/>
</dbReference>
<dbReference type="PROSITE" id="PS51194">
    <property type="entry name" value="HELICASE_CTER"/>
    <property type="match status" value="1"/>
</dbReference>
<evidence type="ECO:0000256" key="8">
    <source>
        <dbReference type="SAM" id="MobiDB-lite"/>
    </source>
</evidence>
<dbReference type="PROSITE" id="PS00039">
    <property type="entry name" value="DEAD_ATP_HELICASE"/>
    <property type="match status" value="1"/>
</dbReference>
<evidence type="ECO:0000256" key="4">
    <source>
        <dbReference type="ARBA" id="ARBA00022840"/>
    </source>
</evidence>
<evidence type="ECO:0000256" key="3">
    <source>
        <dbReference type="ARBA" id="ARBA00022806"/>
    </source>
</evidence>
<dbReference type="InterPro" id="IPR014001">
    <property type="entry name" value="Helicase_ATP-bd"/>
</dbReference>
<evidence type="ECO:0000313" key="13">
    <source>
        <dbReference type="Proteomes" id="UP000316714"/>
    </source>
</evidence>
<dbReference type="InterPro" id="IPR000629">
    <property type="entry name" value="RNA-helicase_DEAD-box_CS"/>
</dbReference>
<evidence type="ECO:0000256" key="1">
    <source>
        <dbReference type="ARBA" id="ARBA00022741"/>
    </source>
</evidence>
<evidence type="ECO:0000313" key="12">
    <source>
        <dbReference type="EMBL" id="TWT30281.1"/>
    </source>
</evidence>
<organism evidence="12 13">
    <name type="scientific">Posidoniimonas corsicana</name>
    <dbReference type="NCBI Taxonomy" id="1938618"/>
    <lineage>
        <taxon>Bacteria</taxon>
        <taxon>Pseudomonadati</taxon>
        <taxon>Planctomycetota</taxon>
        <taxon>Planctomycetia</taxon>
        <taxon>Pirellulales</taxon>
        <taxon>Lacipirellulaceae</taxon>
        <taxon>Posidoniimonas</taxon>
    </lineage>
</organism>
<evidence type="ECO:0000256" key="7">
    <source>
        <dbReference type="RuleBase" id="RU000492"/>
    </source>
</evidence>
<dbReference type="InterPro" id="IPR014014">
    <property type="entry name" value="RNA_helicase_DEAD_Q_motif"/>
</dbReference>
<dbReference type="InterPro" id="IPR050079">
    <property type="entry name" value="DEAD_box_RNA_helicase"/>
</dbReference>
<dbReference type="Pfam" id="PF00271">
    <property type="entry name" value="Helicase_C"/>
    <property type="match status" value="1"/>
</dbReference>
<feature type="domain" description="Helicase C-terminal" evidence="10">
    <location>
        <begin position="229"/>
        <end position="391"/>
    </location>
</feature>
<feature type="region of interest" description="Disordered" evidence="8">
    <location>
        <begin position="1"/>
        <end position="23"/>
    </location>
</feature>
<dbReference type="CDD" id="cd18787">
    <property type="entry name" value="SF2_C_DEAD"/>
    <property type="match status" value="1"/>
</dbReference>
<dbReference type="GO" id="GO:0016787">
    <property type="term" value="F:hydrolase activity"/>
    <property type="evidence" value="ECO:0007669"/>
    <property type="project" value="UniProtKB-KW"/>
</dbReference>
<dbReference type="InterPro" id="IPR001650">
    <property type="entry name" value="Helicase_C-like"/>
</dbReference>
<feature type="compositionally biased region" description="Basic residues" evidence="8">
    <location>
        <begin position="437"/>
        <end position="449"/>
    </location>
</feature>
<dbReference type="CDD" id="cd00268">
    <property type="entry name" value="DEADc"/>
    <property type="match status" value="1"/>
</dbReference>
<name>A0A5C5UV61_9BACT</name>
<dbReference type="GO" id="GO:0003724">
    <property type="term" value="F:RNA helicase activity"/>
    <property type="evidence" value="ECO:0007669"/>
    <property type="project" value="UniProtKB-EC"/>
</dbReference>
<feature type="short sequence motif" description="Q motif" evidence="6">
    <location>
        <begin position="16"/>
        <end position="44"/>
    </location>
</feature>
<dbReference type="EC" id="3.6.4.13" evidence="12"/>
<dbReference type="InterPro" id="IPR027417">
    <property type="entry name" value="P-loop_NTPase"/>
</dbReference>
<gene>
    <name evidence="12" type="primary">cshA</name>
    <name evidence="12" type="ORF">KOR34_48390</name>
</gene>
<evidence type="ECO:0000259" key="11">
    <source>
        <dbReference type="PROSITE" id="PS51195"/>
    </source>
</evidence>
<sequence length="449" mass="49796">MPTDPSAPQGDGAAKPSFDDIDLSPTMRESLRKAGYEHPSPVQSGVIPVALSGKDVLGQARTGTGKTASFAIPILERFEESKSKSPFAIVLAPTRELAVQVRDEFDKLAHGRKIRSVPLYGGKPIKTQINKLERGADVVVGTPGRVLDLLGRGALTLDDVKIVVLDEADRMLDIGFRPDIEKILRRCPKQRQTLLLSATVDPAIERLSKRYMIDPVTLDFSPKTKGVDTIEQFYFTVDNARKFDLLQKLLDREQPKQAIVFCRTKRMVDRLHVKLSRKRQGVACMHGDMAQNVRDRVMKQFRAEEVKLLIATDVVGRGIDVSSISHIVNYDIPESADDYVHRVGRTGRMGREGVAFTFVNSEQGSELTRIEQLINKLLTRDEIEGFETVESVVPKTQQPAVQFFGMAPPTGSSPPTPRPAEPEAEPEAAGEQAPKKAPPKKKKKHRRAL</sequence>
<protein>
    <submittedName>
        <fullName evidence="12">DEAD-box ATP-dependent RNA helicase CshA</fullName>
        <ecNumber evidence="12">3.6.4.13</ecNumber>
    </submittedName>
</protein>
<dbReference type="PANTHER" id="PTHR47959:SF1">
    <property type="entry name" value="ATP-DEPENDENT RNA HELICASE DBPA"/>
    <property type="match status" value="1"/>
</dbReference>